<dbReference type="GO" id="GO:0043066">
    <property type="term" value="P:negative regulation of apoptotic process"/>
    <property type="evidence" value="ECO:0007669"/>
    <property type="project" value="TreeGrafter"/>
</dbReference>
<keyword evidence="2" id="KW-1185">Reference proteome</keyword>
<dbReference type="SMART" id="SM00238">
    <property type="entry name" value="BIR"/>
    <property type="match status" value="1"/>
</dbReference>
<dbReference type="SUPFAM" id="SSF57924">
    <property type="entry name" value="Inhibitor of apoptosis (IAP) repeat"/>
    <property type="match status" value="1"/>
</dbReference>
<dbReference type="GO" id="GO:0043027">
    <property type="term" value="F:cysteine-type endopeptidase inhibitor activity involved in apoptotic process"/>
    <property type="evidence" value="ECO:0007669"/>
    <property type="project" value="TreeGrafter"/>
</dbReference>
<protein>
    <submittedName>
        <fullName evidence="1">Uncharacterized protein</fullName>
    </submittedName>
</protein>
<gene>
    <name evidence="1" type="ORF">OTU49_000722</name>
</gene>
<evidence type="ECO:0000313" key="2">
    <source>
        <dbReference type="Proteomes" id="UP001445076"/>
    </source>
</evidence>
<dbReference type="CDD" id="cd00022">
    <property type="entry name" value="BIR"/>
    <property type="match status" value="1"/>
</dbReference>
<dbReference type="AlphaFoldDB" id="A0AAW0XIN9"/>
<evidence type="ECO:0000313" key="1">
    <source>
        <dbReference type="EMBL" id="KAK8744296.1"/>
    </source>
</evidence>
<dbReference type="Gene3D" id="1.10.1170.10">
    <property type="entry name" value="Inhibitor Of Apoptosis Protein (2mihbC-IAP-1), Chain A"/>
    <property type="match status" value="1"/>
</dbReference>
<dbReference type="PANTHER" id="PTHR10044">
    <property type="entry name" value="INHIBITOR OF APOPTOSIS"/>
    <property type="match status" value="1"/>
</dbReference>
<dbReference type="Proteomes" id="UP001445076">
    <property type="component" value="Unassembled WGS sequence"/>
</dbReference>
<dbReference type="InterPro" id="IPR050784">
    <property type="entry name" value="IAP"/>
</dbReference>
<accession>A0AAW0XIN9</accession>
<dbReference type="GO" id="GO:0061630">
    <property type="term" value="F:ubiquitin protein ligase activity"/>
    <property type="evidence" value="ECO:0007669"/>
    <property type="project" value="TreeGrafter"/>
</dbReference>
<dbReference type="PANTHER" id="PTHR10044:SF139">
    <property type="entry name" value="DEATH-ASSOCIATED INHIBITOR OF APOPTOSIS 2"/>
    <property type="match status" value="1"/>
</dbReference>
<dbReference type="GO" id="GO:0051726">
    <property type="term" value="P:regulation of cell cycle"/>
    <property type="evidence" value="ECO:0007669"/>
    <property type="project" value="TreeGrafter"/>
</dbReference>
<dbReference type="PROSITE" id="PS50143">
    <property type="entry name" value="BIR_REPEAT_2"/>
    <property type="match status" value="1"/>
</dbReference>
<organism evidence="1 2">
    <name type="scientific">Cherax quadricarinatus</name>
    <name type="common">Australian red claw crayfish</name>
    <dbReference type="NCBI Taxonomy" id="27406"/>
    <lineage>
        <taxon>Eukaryota</taxon>
        <taxon>Metazoa</taxon>
        <taxon>Ecdysozoa</taxon>
        <taxon>Arthropoda</taxon>
        <taxon>Crustacea</taxon>
        <taxon>Multicrustacea</taxon>
        <taxon>Malacostraca</taxon>
        <taxon>Eumalacostraca</taxon>
        <taxon>Eucarida</taxon>
        <taxon>Decapoda</taxon>
        <taxon>Pleocyemata</taxon>
        <taxon>Astacidea</taxon>
        <taxon>Parastacoidea</taxon>
        <taxon>Parastacidae</taxon>
        <taxon>Cherax</taxon>
    </lineage>
</organism>
<dbReference type="EMBL" id="JARKIK010000022">
    <property type="protein sequence ID" value="KAK8744296.1"/>
    <property type="molecule type" value="Genomic_DNA"/>
</dbReference>
<proteinExistence type="predicted"/>
<dbReference type="GO" id="GO:0031398">
    <property type="term" value="P:positive regulation of protein ubiquitination"/>
    <property type="evidence" value="ECO:0007669"/>
    <property type="project" value="TreeGrafter"/>
</dbReference>
<reference evidence="1 2" key="1">
    <citation type="journal article" date="2024" name="BMC Genomics">
        <title>Genome assembly of redclaw crayfish (Cherax quadricarinatus) provides insights into its immune adaptation and hypoxia tolerance.</title>
        <authorList>
            <person name="Liu Z."/>
            <person name="Zheng J."/>
            <person name="Li H."/>
            <person name="Fang K."/>
            <person name="Wang S."/>
            <person name="He J."/>
            <person name="Zhou D."/>
            <person name="Weng S."/>
            <person name="Chi M."/>
            <person name="Gu Z."/>
            <person name="He J."/>
            <person name="Li F."/>
            <person name="Wang M."/>
        </authorList>
    </citation>
    <scope>NUCLEOTIDE SEQUENCE [LARGE SCALE GENOMIC DNA]</scope>
    <source>
        <strain evidence="1">ZL_2023a</strain>
    </source>
</reference>
<sequence length="152" mass="17688">MAVPHWSSQKRLPELRRERRFHSMMALLMESVRRQTFANWTVAFIDPEQLARAGFFYLQTQDHVQCVFCQGIVGYWDPGDHPDLEHRKHFPNCPFVTGVATGNVPISYPADDTGRVYRLLDEYLAFRVTSTRPNAKTSANKYQGESYEIKYL</sequence>
<dbReference type="PROSITE" id="PS01282">
    <property type="entry name" value="BIR_REPEAT_1"/>
    <property type="match status" value="1"/>
</dbReference>
<dbReference type="GO" id="GO:0005737">
    <property type="term" value="C:cytoplasm"/>
    <property type="evidence" value="ECO:0007669"/>
    <property type="project" value="TreeGrafter"/>
</dbReference>
<dbReference type="InterPro" id="IPR001370">
    <property type="entry name" value="BIR_rpt"/>
</dbReference>
<dbReference type="Pfam" id="PF00653">
    <property type="entry name" value="BIR"/>
    <property type="match status" value="1"/>
</dbReference>
<dbReference type="GO" id="GO:0005634">
    <property type="term" value="C:nucleus"/>
    <property type="evidence" value="ECO:0007669"/>
    <property type="project" value="TreeGrafter"/>
</dbReference>
<name>A0AAW0XIN9_CHEQU</name>
<comment type="caution">
    <text evidence="1">The sequence shown here is derived from an EMBL/GenBank/DDBJ whole genome shotgun (WGS) entry which is preliminary data.</text>
</comment>